<organism evidence="12 13">
    <name type="scientific">Bowmanella denitrificans</name>
    <dbReference type="NCBI Taxonomy" id="366582"/>
    <lineage>
        <taxon>Bacteria</taxon>
        <taxon>Pseudomonadati</taxon>
        <taxon>Pseudomonadota</taxon>
        <taxon>Gammaproteobacteria</taxon>
        <taxon>Alteromonadales</taxon>
        <taxon>Alteromonadaceae</taxon>
        <taxon>Bowmanella</taxon>
    </lineage>
</organism>
<dbReference type="InterPro" id="IPR039426">
    <property type="entry name" value="TonB-dep_rcpt-like"/>
</dbReference>
<evidence type="ECO:0000256" key="6">
    <source>
        <dbReference type="ARBA" id="ARBA00023136"/>
    </source>
</evidence>
<dbReference type="InterPro" id="IPR012910">
    <property type="entry name" value="Plug_dom"/>
</dbReference>
<keyword evidence="2 8" id="KW-0813">Transport</keyword>
<keyword evidence="6 8" id="KW-0472">Membrane</keyword>
<dbReference type="InterPro" id="IPR010104">
    <property type="entry name" value="TonB_rcpt_bac"/>
</dbReference>
<evidence type="ECO:0000256" key="2">
    <source>
        <dbReference type="ARBA" id="ARBA00022448"/>
    </source>
</evidence>
<dbReference type="Pfam" id="PF00593">
    <property type="entry name" value="TonB_dep_Rec_b-barrel"/>
    <property type="match status" value="1"/>
</dbReference>
<comment type="subcellular location">
    <subcellularLocation>
        <location evidence="1 8">Cell outer membrane</location>
        <topology evidence="1 8">Multi-pass membrane protein</topology>
    </subcellularLocation>
</comment>
<dbReference type="CDD" id="cd01347">
    <property type="entry name" value="ligand_gated_channel"/>
    <property type="match status" value="1"/>
</dbReference>
<dbReference type="InterPro" id="IPR036942">
    <property type="entry name" value="Beta-barrel_TonB_sf"/>
</dbReference>
<dbReference type="PANTHER" id="PTHR40980">
    <property type="entry name" value="PLUG DOMAIN-CONTAINING PROTEIN"/>
    <property type="match status" value="1"/>
</dbReference>
<feature type="domain" description="TonB-dependent receptor plug" evidence="11">
    <location>
        <begin position="61"/>
        <end position="171"/>
    </location>
</feature>
<dbReference type="InterPro" id="IPR037066">
    <property type="entry name" value="Plug_dom_sf"/>
</dbReference>
<evidence type="ECO:0000256" key="5">
    <source>
        <dbReference type="ARBA" id="ARBA00023077"/>
    </source>
</evidence>
<sequence>MDLGWWYQHLRGQYVMQRQLLILTALSMVGATAAAQQSDDALEHIKIRGIRSSLLEAINSKKETSNFIDAISAENIGKFPDKNVAESLQRLTGVSLYRVMGEGERIGVRGTAPSQNLTLLNGQSIASSDWWISSQPSRGFNYTMIPSELVESLEVNKSPQADLDEGSLGGAVVLNTPKPLDTEPGKMMLKAQLQYTDLADKWAPQFSALYNWRDDGGDLGLLMALVKHRRNLRRDGLEAWGWAERNFSTQADGSLRQVEAENADIQGLWTPGGGGSALFQQARDLTSSLLSGQWRVSKDTELTLNLLYSVLDADNSNQNFLWLPSNSYQANGLISDVQIQDQSLLAATYHALPDAAFNTSMEAIWRNSRIDQKSAQLYLKHYFGYWRADLQAGITASGGDTSADSTAQWSANSSYRVDTSAERDIRVSYDLSPLNGDNWFISEVRQDASYSQDQERYLQMDLARSMDHPILAELSFGLKYKDHGRELQRLRTRNGGYDGLAGDLDWRISDFSGHFPSGYLGGVGSQHSLKAFAFVDIDALSAAYRALPFVISEEQQSRFMIDEQVTAGYLKLNLKGRDYRGDLGMRLVHTNQRSAGYQQQTDDMSDAVWISRERSYTDILPSLNLAIDLHEDLVLRAAAAKVMARPDYEHIMPSVNYNKTQAQGVAGNPQLDPFRATQFDLGLEWYWQEASLASVALFYKNVRSFVDISRFLEVHEGIEMSIDRPLNGPGGTIKGLELGLQHEFIYGLGLIANYTLVDGERDSGAPGQTLSEIPGNSRHTFNVSGYYEDELLSARLSYNYRTRYATGLGEARADNTGQLDMNLTLHISKNWDLLLEAINLTDEVLFSYDRVRTAPIGIYKNGRRFYVGASYRF</sequence>
<evidence type="ECO:0000259" key="11">
    <source>
        <dbReference type="Pfam" id="PF07715"/>
    </source>
</evidence>
<proteinExistence type="inferred from homology"/>
<dbReference type="SUPFAM" id="SSF56935">
    <property type="entry name" value="Porins"/>
    <property type="match status" value="1"/>
</dbReference>
<evidence type="ECO:0000256" key="4">
    <source>
        <dbReference type="ARBA" id="ARBA00022692"/>
    </source>
</evidence>
<dbReference type="NCBIfam" id="TIGR01782">
    <property type="entry name" value="TonB-Xanth-Caul"/>
    <property type="match status" value="1"/>
</dbReference>
<name>A0ABN0XLZ9_9ALTE</name>
<evidence type="ECO:0000256" key="3">
    <source>
        <dbReference type="ARBA" id="ARBA00022452"/>
    </source>
</evidence>
<dbReference type="PANTHER" id="PTHR40980:SF3">
    <property type="entry name" value="TONB-DEPENDENT RECEPTOR-LIKE BETA-BARREL DOMAIN-CONTAINING PROTEIN"/>
    <property type="match status" value="1"/>
</dbReference>
<reference evidence="12 13" key="1">
    <citation type="journal article" date="2019" name="Int. J. Syst. Evol. Microbiol.">
        <title>The Global Catalogue of Microorganisms (GCM) 10K type strain sequencing project: providing services to taxonomists for standard genome sequencing and annotation.</title>
        <authorList>
            <consortium name="The Broad Institute Genomics Platform"/>
            <consortium name="The Broad Institute Genome Sequencing Center for Infectious Disease"/>
            <person name="Wu L."/>
            <person name="Ma J."/>
        </authorList>
    </citation>
    <scope>NUCLEOTIDE SEQUENCE [LARGE SCALE GENOMIC DNA]</scope>
    <source>
        <strain evidence="12 13">JCM 13378</strain>
    </source>
</reference>
<evidence type="ECO:0000313" key="12">
    <source>
        <dbReference type="EMBL" id="GAA0367652.1"/>
    </source>
</evidence>
<dbReference type="PROSITE" id="PS52016">
    <property type="entry name" value="TONB_DEPENDENT_REC_3"/>
    <property type="match status" value="1"/>
</dbReference>
<keyword evidence="7 8" id="KW-0998">Cell outer membrane</keyword>
<accession>A0ABN0XLZ9</accession>
<evidence type="ECO:0000256" key="8">
    <source>
        <dbReference type="PROSITE-ProRule" id="PRU01360"/>
    </source>
</evidence>
<dbReference type="RefSeq" id="WP_343846643.1">
    <property type="nucleotide sequence ID" value="NZ_BAAAEI010000021.1"/>
</dbReference>
<keyword evidence="4 8" id="KW-0812">Transmembrane</keyword>
<evidence type="ECO:0000313" key="13">
    <source>
        <dbReference type="Proteomes" id="UP001501757"/>
    </source>
</evidence>
<protein>
    <submittedName>
        <fullName evidence="12">TonB-dependent receptor</fullName>
    </submittedName>
</protein>
<comment type="similarity">
    <text evidence="8 9">Belongs to the TonB-dependent receptor family.</text>
</comment>
<keyword evidence="13" id="KW-1185">Reference proteome</keyword>
<gene>
    <name evidence="12" type="ORF">GCM10009092_34970</name>
</gene>
<keyword evidence="3 8" id="KW-1134">Transmembrane beta strand</keyword>
<keyword evidence="5 9" id="KW-0798">TonB box</keyword>
<keyword evidence="12" id="KW-0675">Receptor</keyword>
<dbReference type="Proteomes" id="UP001501757">
    <property type="component" value="Unassembled WGS sequence"/>
</dbReference>
<dbReference type="Gene3D" id="2.40.170.20">
    <property type="entry name" value="TonB-dependent receptor, beta-barrel domain"/>
    <property type="match status" value="1"/>
</dbReference>
<feature type="domain" description="TonB-dependent receptor-like beta-barrel" evidence="10">
    <location>
        <begin position="365"/>
        <end position="840"/>
    </location>
</feature>
<dbReference type="EMBL" id="BAAAEI010000021">
    <property type="protein sequence ID" value="GAA0367652.1"/>
    <property type="molecule type" value="Genomic_DNA"/>
</dbReference>
<evidence type="ECO:0000256" key="1">
    <source>
        <dbReference type="ARBA" id="ARBA00004571"/>
    </source>
</evidence>
<evidence type="ECO:0000259" key="10">
    <source>
        <dbReference type="Pfam" id="PF00593"/>
    </source>
</evidence>
<evidence type="ECO:0000256" key="9">
    <source>
        <dbReference type="RuleBase" id="RU003357"/>
    </source>
</evidence>
<comment type="caution">
    <text evidence="12">The sequence shown here is derived from an EMBL/GenBank/DDBJ whole genome shotgun (WGS) entry which is preliminary data.</text>
</comment>
<dbReference type="Gene3D" id="2.170.130.10">
    <property type="entry name" value="TonB-dependent receptor, plug domain"/>
    <property type="match status" value="1"/>
</dbReference>
<dbReference type="InterPro" id="IPR000531">
    <property type="entry name" value="Beta-barrel_TonB"/>
</dbReference>
<evidence type="ECO:0000256" key="7">
    <source>
        <dbReference type="ARBA" id="ARBA00023237"/>
    </source>
</evidence>
<dbReference type="Pfam" id="PF07715">
    <property type="entry name" value="Plug"/>
    <property type="match status" value="1"/>
</dbReference>